<dbReference type="EMBL" id="BAAATA010000055">
    <property type="protein sequence ID" value="GAA2511003.1"/>
    <property type="molecule type" value="Genomic_DNA"/>
</dbReference>
<gene>
    <name evidence="2" type="ORF">GCM10010406_54170</name>
</gene>
<evidence type="ECO:0000256" key="1">
    <source>
        <dbReference type="SAM" id="MobiDB-lite"/>
    </source>
</evidence>
<feature type="compositionally biased region" description="Basic residues" evidence="1">
    <location>
        <begin position="1"/>
        <end position="12"/>
    </location>
</feature>
<proteinExistence type="predicted"/>
<dbReference type="InterPro" id="IPR045596">
    <property type="entry name" value="DUF6459"/>
</dbReference>
<comment type="caution">
    <text evidence="2">The sequence shown here is derived from an EMBL/GenBank/DDBJ whole genome shotgun (WGS) entry which is preliminary data.</text>
</comment>
<feature type="region of interest" description="Disordered" evidence="1">
    <location>
        <begin position="1"/>
        <end position="60"/>
    </location>
</feature>
<evidence type="ECO:0000313" key="3">
    <source>
        <dbReference type="Proteomes" id="UP001501358"/>
    </source>
</evidence>
<accession>A0ABN3MYV3</accession>
<organism evidence="2 3">
    <name type="scientific">Streptomyces thermolineatus</name>
    <dbReference type="NCBI Taxonomy" id="44033"/>
    <lineage>
        <taxon>Bacteria</taxon>
        <taxon>Bacillati</taxon>
        <taxon>Actinomycetota</taxon>
        <taxon>Actinomycetes</taxon>
        <taxon>Kitasatosporales</taxon>
        <taxon>Streptomycetaceae</taxon>
        <taxon>Streptomyces</taxon>
    </lineage>
</organism>
<keyword evidence="3" id="KW-1185">Reference proteome</keyword>
<reference evidence="2 3" key="1">
    <citation type="journal article" date="2019" name="Int. J. Syst. Evol. Microbiol.">
        <title>The Global Catalogue of Microorganisms (GCM) 10K type strain sequencing project: providing services to taxonomists for standard genome sequencing and annotation.</title>
        <authorList>
            <consortium name="The Broad Institute Genomics Platform"/>
            <consortium name="The Broad Institute Genome Sequencing Center for Infectious Disease"/>
            <person name="Wu L."/>
            <person name="Ma J."/>
        </authorList>
    </citation>
    <scope>NUCLEOTIDE SEQUENCE [LARGE SCALE GENOMIC DNA]</scope>
    <source>
        <strain evidence="2 3">JCM 6307</strain>
    </source>
</reference>
<protein>
    <submittedName>
        <fullName evidence="2">Uncharacterized protein</fullName>
    </submittedName>
</protein>
<name>A0ABN3MYV3_9ACTN</name>
<dbReference type="Proteomes" id="UP001501358">
    <property type="component" value="Unassembled WGS sequence"/>
</dbReference>
<dbReference type="Pfam" id="PF20060">
    <property type="entry name" value="DUF6459"/>
    <property type="match status" value="1"/>
</dbReference>
<dbReference type="RefSeq" id="WP_344386110.1">
    <property type="nucleotide sequence ID" value="NZ_BAAATA010000055.1"/>
</dbReference>
<feature type="compositionally biased region" description="Gly residues" evidence="1">
    <location>
        <begin position="30"/>
        <end position="54"/>
    </location>
</feature>
<evidence type="ECO:0000313" key="2">
    <source>
        <dbReference type="EMBL" id="GAA2511003.1"/>
    </source>
</evidence>
<sequence length="168" mass="17840">MTATHHPSRHRPPAPPGPPGRRDPARPGGRRPGAGPGGGPTGGPGGAPGGGPGTGAAARGAQHPVLPHQWFAERLLEALTGRRPVGRLMGHVRNPAWEQLWQLVEQCRDWQCGGHRTPYVQRCVAARPARGVVEAAAVVFAAGRFHALAFRLELAPDRRWRCTAVETA</sequence>